<feature type="region of interest" description="Disordered" evidence="1">
    <location>
        <begin position="1"/>
        <end position="71"/>
    </location>
</feature>
<dbReference type="PANTHER" id="PTHR37287">
    <property type="entry name" value="INO EIGHTY SUBUNIT 1"/>
    <property type="match status" value="1"/>
</dbReference>
<dbReference type="PANTHER" id="PTHR37287:SF1">
    <property type="entry name" value="INO EIGHTY SUBUNIT 1"/>
    <property type="match status" value="1"/>
</dbReference>
<keyword evidence="2" id="KW-0808">Transferase</keyword>
<feature type="region of interest" description="Disordered" evidence="1">
    <location>
        <begin position="581"/>
        <end position="682"/>
    </location>
</feature>
<feature type="compositionally biased region" description="Acidic residues" evidence="1">
    <location>
        <begin position="612"/>
        <end position="621"/>
    </location>
</feature>
<proteinExistence type="predicted"/>
<dbReference type="AlphaFoldDB" id="A0AAE8MRA1"/>
<dbReference type="EMBL" id="ONZQ02000001">
    <property type="protein sequence ID" value="SPN97594.1"/>
    <property type="molecule type" value="Genomic_DNA"/>
</dbReference>
<keyword evidence="2" id="KW-0418">Kinase</keyword>
<name>A0AAE8MRA1_9PEZI</name>
<dbReference type="InterPro" id="IPR038014">
    <property type="entry name" value="Ies1"/>
</dbReference>
<feature type="region of interest" description="Disordered" evidence="1">
    <location>
        <begin position="369"/>
        <end position="454"/>
    </location>
</feature>
<sequence length="682" mass="76229">MASPRESVLEAASSPVRDERGKSFVSHAATDDEDTKMMDVTIDLAEKSSRSKSKSSKAQDPNQSSIGKIRHLKKEDGEPLWRKDIQYDFLKAIFDDEKEVFTNSYDPEGISKQCFADLYIDTMARSSKTSKVLRDKLLSDREAAKGMAMVCLLVNIGRMNTTLNFFPEMRAQLRTYHAIPSLQAHQDANAYKQLQDAPRLKSILKGSMEDRTEPTSLVAIKELDVPRTNPVNLLFVICQSAQKIAELHFPHGQEFHDLVMKTNYTSYSRARAFLWIMWFYLESDFTEEGCDENPFGPGVDYGLQVANQGVPRVEVMSKEEEDEENVDTPEEIEFGHMKQKMRAKILEVDQAYLAADNKRTARHRALADEGPAILPRIRPSKHESDLDSVRSTPPPNRSMIRQAAAGSTSRRGGSTRFHMIEGSSPSGSAHVDGVAPRKPRPPTAHQLAVERHRKEQVDHILDRGIRKQHHKARRQRRQEGVIYRAMVRIQAMPDDLAFSDSDVEDDHSRNMFMSADKDDGPFLSRGPGGLCQLKTEVDDFGEETSSYGGSIRRAVRRLSRWGARGGEGVVAPVKRKRAILDEEERRDREEQDINGVGEHPASEMNGHHGAEDGDADGEEGSEVGKRRKTSPEPGANGDVQAEEQENDDGAGEIVAKSGVEEEDGTEKPEKVPSPAEDRADAD</sequence>
<organism evidence="2 3">
    <name type="scientific">Cephalotrichum gorgonifer</name>
    <dbReference type="NCBI Taxonomy" id="2041049"/>
    <lineage>
        <taxon>Eukaryota</taxon>
        <taxon>Fungi</taxon>
        <taxon>Dikarya</taxon>
        <taxon>Ascomycota</taxon>
        <taxon>Pezizomycotina</taxon>
        <taxon>Sordariomycetes</taxon>
        <taxon>Hypocreomycetidae</taxon>
        <taxon>Microascales</taxon>
        <taxon>Microascaceae</taxon>
        <taxon>Cephalotrichum</taxon>
    </lineage>
</organism>
<protein>
    <submittedName>
        <fullName evidence="2">Related to Dictyostelium protein kinase</fullName>
    </submittedName>
</protein>
<dbReference type="GO" id="GO:0016301">
    <property type="term" value="F:kinase activity"/>
    <property type="evidence" value="ECO:0007669"/>
    <property type="project" value="UniProtKB-KW"/>
</dbReference>
<evidence type="ECO:0000313" key="2">
    <source>
        <dbReference type="EMBL" id="SPN97594.1"/>
    </source>
</evidence>
<evidence type="ECO:0000256" key="1">
    <source>
        <dbReference type="SAM" id="MobiDB-lite"/>
    </source>
</evidence>
<reference evidence="2" key="1">
    <citation type="submission" date="2018-03" db="EMBL/GenBank/DDBJ databases">
        <authorList>
            <person name="Guldener U."/>
        </authorList>
    </citation>
    <scope>NUCLEOTIDE SEQUENCE</scope>
</reference>
<keyword evidence="3" id="KW-1185">Reference proteome</keyword>
<dbReference type="Proteomes" id="UP001187682">
    <property type="component" value="Unassembled WGS sequence"/>
</dbReference>
<feature type="compositionally biased region" description="Acidic residues" evidence="1">
    <location>
        <begin position="640"/>
        <end position="650"/>
    </location>
</feature>
<feature type="compositionally biased region" description="Basic and acidic residues" evidence="1">
    <location>
        <begin position="581"/>
        <end position="591"/>
    </location>
</feature>
<comment type="caution">
    <text evidence="2">The sequence shown here is derived from an EMBL/GenBank/DDBJ whole genome shotgun (WGS) entry which is preliminary data.</text>
</comment>
<accession>A0AAE8MRA1</accession>
<dbReference type="GO" id="GO:0031011">
    <property type="term" value="C:Ino80 complex"/>
    <property type="evidence" value="ECO:0007669"/>
    <property type="project" value="InterPro"/>
</dbReference>
<evidence type="ECO:0000313" key="3">
    <source>
        <dbReference type="Proteomes" id="UP001187682"/>
    </source>
</evidence>
<feature type="compositionally biased region" description="Basic and acidic residues" evidence="1">
    <location>
        <begin position="665"/>
        <end position="682"/>
    </location>
</feature>
<gene>
    <name evidence="2" type="ORF">DNG_01106</name>
</gene>